<organism evidence="1 2">
    <name type="scientific">Datura stramonium</name>
    <name type="common">Jimsonweed</name>
    <name type="synonym">Common thornapple</name>
    <dbReference type="NCBI Taxonomy" id="4076"/>
    <lineage>
        <taxon>Eukaryota</taxon>
        <taxon>Viridiplantae</taxon>
        <taxon>Streptophyta</taxon>
        <taxon>Embryophyta</taxon>
        <taxon>Tracheophyta</taxon>
        <taxon>Spermatophyta</taxon>
        <taxon>Magnoliopsida</taxon>
        <taxon>eudicotyledons</taxon>
        <taxon>Gunneridae</taxon>
        <taxon>Pentapetalae</taxon>
        <taxon>asterids</taxon>
        <taxon>lamiids</taxon>
        <taxon>Solanales</taxon>
        <taxon>Solanaceae</taxon>
        <taxon>Solanoideae</taxon>
        <taxon>Datureae</taxon>
        <taxon>Datura</taxon>
    </lineage>
</organism>
<evidence type="ECO:0000313" key="1">
    <source>
        <dbReference type="EMBL" id="MCD9559636.1"/>
    </source>
</evidence>
<evidence type="ECO:0000313" key="2">
    <source>
        <dbReference type="Proteomes" id="UP000823775"/>
    </source>
</evidence>
<sequence>MAWTRQGRLKNILSIEVVGAEGWHGRWHLRQGRLECWHGGLDQQRATDKSMAPIRRACKRWDDSARRWHEQELDGCKVNLWALSWRGQGKEG</sequence>
<name>A0ABS8ULB4_DATST</name>
<accession>A0ABS8ULB4</accession>
<protein>
    <submittedName>
        <fullName evidence="1">Uncharacterized protein</fullName>
    </submittedName>
</protein>
<proteinExistence type="predicted"/>
<comment type="caution">
    <text evidence="1">The sequence shown here is derived from an EMBL/GenBank/DDBJ whole genome shotgun (WGS) entry which is preliminary data.</text>
</comment>
<reference evidence="1 2" key="1">
    <citation type="journal article" date="2021" name="BMC Genomics">
        <title>Datura genome reveals duplications of psychoactive alkaloid biosynthetic genes and high mutation rate following tissue culture.</title>
        <authorList>
            <person name="Rajewski A."/>
            <person name="Carter-House D."/>
            <person name="Stajich J."/>
            <person name="Litt A."/>
        </authorList>
    </citation>
    <scope>NUCLEOTIDE SEQUENCE [LARGE SCALE GENOMIC DNA]</scope>
    <source>
        <strain evidence="1">AR-01</strain>
    </source>
</reference>
<dbReference type="Proteomes" id="UP000823775">
    <property type="component" value="Unassembled WGS sequence"/>
</dbReference>
<keyword evidence="2" id="KW-1185">Reference proteome</keyword>
<gene>
    <name evidence="1" type="ORF">HAX54_017767</name>
</gene>
<dbReference type="EMBL" id="JACEIK010002181">
    <property type="protein sequence ID" value="MCD9559636.1"/>
    <property type="molecule type" value="Genomic_DNA"/>
</dbReference>